<accession>A0A8S0QH72</accession>
<dbReference type="EMBL" id="CACTIH010001857">
    <property type="protein sequence ID" value="CAA2966288.1"/>
    <property type="molecule type" value="Genomic_DNA"/>
</dbReference>
<reference evidence="1 2" key="1">
    <citation type="submission" date="2019-12" db="EMBL/GenBank/DDBJ databases">
        <authorList>
            <person name="Alioto T."/>
            <person name="Alioto T."/>
            <person name="Gomez Garrido J."/>
        </authorList>
    </citation>
    <scope>NUCLEOTIDE SEQUENCE [LARGE SCALE GENOMIC DNA]</scope>
</reference>
<dbReference type="AlphaFoldDB" id="A0A8S0QH72"/>
<proteinExistence type="predicted"/>
<name>A0A8S0QH72_OLEEU</name>
<keyword evidence="2" id="KW-1185">Reference proteome</keyword>
<evidence type="ECO:0000313" key="2">
    <source>
        <dbReference type="Proteomes" id="UP000594638"/>
    </source>
</evidence>
<comment type="caution">
    <text evidence="1">The sequence shown here is derived from an EMBL/GenBank/DDBJ whole genome shotgun (WGS) entry which is preliminary data.</text>
</comment>
<protein>
    <submittedName>
        <fullName evidence="1">Uncharacterized protein</fullName>
    </submittedName>
</protein>
<organism evidence="1 2">
    <name type="scientific">Olea europaea subsp. europaea</name>
    <dbReference type="NCBI Taxonomy" id="158383"/>
    <lineage>
        <taxon>Eukaryota</taxon>
        <taxon>Viridiplantae</taxon>
        <taxon>Streptophyta</taxon>
        <taxon>Embryophyta</taxon>
        <taxon>Tracheophyta</taxon>
        <taxon>Spermatophyta</taxon>
        <taxon>Magnoliopsida</taxon>
        <taxon>eudicotyledons</taxon>
        <taxon>Gunneridae</taxon>
        <taxon>Pentapetalae</taxon>
        <taxon>asterids</taxon>
        <taxon>lamiids</taxon>
        <taxon>Lamiales</taxon>
        <taxon>Oleaceae</taxon>
        <taxon>Oleeae</taxon>
        <taxon>Olea</taxon>
    </lineage>
</organism>
<dbReference type="Gramene" id="OE9A056940T1">
    <property type="protein sequence ID" value="OE9A056940C1"/>
    <property type="gene ID" value="OE9A056940"/>
</dbReference>
<gene>
    <name evidence="1" type="ORF">OLEA9_A056940</name>
</gene>
<dbReference type="Proteomes" id="UP000594638">
    <property type="component" value="Unassembled WGS sequence"/>
</dbReference>
<evidence type="ECO:0000313" key="1">
    <source>
        <dbReference type="EMBL" id="CAA2966288.1"/>
    </source>
</evidence>
<sequence length="148" mass="16951">MLYFVSAWKIYIVRGLCGQNLKDEQFLDDNIKLQLVETNGRVVGRHRIGKAVTKKLVLLSTRFGNGQLILITKVDFSSFAKSQDPNSLLWFWNMKIQISNRMVEYEEQGYEGQISATSVPISDMLEIEIDELIMINSSIASDGVWNRM</sequence>